<proteinExistence type="predicted"/>
<name>A0A2I0LCL3_PUNGR</name>
<dbReference type="Proteomes" id="UP000233551">
    <property type="component" value="Unassembled WGS sequence"/>
</dbReference>
<dbReference type="AlphaFoldDB" id="A0A2I0LCL3"/>
<accession>A0A2I0LCL3</accession>
<protein>
    <submittedName>
        <fullName evidence="1">Uncharacterized protein</fullName>
    </submittedName>
</protein>
<comment type="caution">
    <text evidence="1">The sequence shown here is derived from an EMBL/GenBank/DDBJ whole genome shotgun (WGS) entry which is preliminary data.</text>
</comment>
<dbReference type="EMBL" id="PGOL01000051">
    <property type="protein sequence ID" value="PKI78412.1"/>
    <property type="molecule type" value="Genomic_DNA"/>
</dbReference>
<evidence type="ECO:0000313" key="2">
    <source>
        <dbReference type="Proteomes" id="UP000233551"/>
    </source>
</evidence>
<keyword evidence="2" id="KW-1185">Reference proteome</keyword>
<sequence>MAYVEGDLDWMCESRLDITRELDRSDGFTLDPGDSTAFDQRVVNSKWRLFLKRVRHASSGRWTLPSRVA</sequence>
<reference evidence="1 2" key="1">
    <citation type="submission" date="2017-11" db="EMBL/GenBank/DDBJ databases">
        <title>De-novo sequencing of pomegranate (Punica granatum L.) genome.</title>
        <authorList>
            <person name="Akparov Z."/>
            <person name="Amiraslanov A."/>
            <person name="Hajiyeva S."/>
            <person name="Abbasov M."/>
            <person name="Kaur K."/>
            <person name="Hamwieh A."/>
            <person name="Solovyev V."/>
            <person name="Salamov A."/>
            <person name="Braich B."/>
            <person name="Kosarev P."/>
            <person name="Mahmoud A."/>
            <person name="Hajiyev E."/>
            <person name="Babayeva S."/>
            <person name="Izzatullayeva V."/>
            <person name="Mammadov A."/>
            <person name="Mammadov A."/>
            <person name="Sharifova S."/>
            <person name="Ojaghi J."/>
            <person name="Eynullazada K."/>
            <person name="Bayramov B."/>
            <person name="Abdulazimova A."/>
            <person name="Shahmuradov I."/>
        </authorList>
    </citation>
    <scope>NUCLEOTIDE SEQUENCE [LARGE SCALE GENOMIC DNA]</scope>
    <source>
        <strain evidence="2">cv. AG2017</strain>
        <tissue evidence="1">Leaf</tissue>
    </source>
</reference>
<organism evidence="1 2">
    <name type="scientific">Punica granatum</name>
    <name type="common">Pomegranate</name>
    <dbReference type="NCBI Taxonomy" id="22663"/>
    <lineage>
        <taxon>Eukaryota</taxon>
        <taxon>Viridiplantae</taxon>
        <taxon>Streptophyta</taxon>
        <taxon>Embryophyta</taxon>
        <taxon>Tracheophyta</taxon>
        <taxon>Spermatophyta</taxon>
        <taxon>Magnoliopsida</taxon>
        <taxon>eudicotyledons</taxon>
        <taxon>Gunneridae</taxon>
        <taxon>Pentapetalae</taxon>
        <taxon>rosids</taxon>
        <taxon>malvids</taxon>
        <taxon>Myrtales</taxon>
        <taxon>Lythraceae</taxon>
        <taxon>Punica</taxon>
    </lineage>
</organism>
<evidence type="ECO:0000313" key="1">
    <source>
        <dbReference type="EMBL" id="PKI78412.1"/>
    </source>
</evidence>
<gene>
    <name evidence="1" type="ORF">CRG98_001185</name>
</gene>